<feature type="non-terminal residue" evidence="2">
    <location>
        <position position="126"/>
    </location>
</feature>
<dbReference type="Pfam" id="PF04749">
    <property type="entry name" value="PLAC8"/>
    <property type="match status" value="1"/>
</dbReference>
<name>A0ABV2ALT5_9EUKA</name>
<comment type="caution">
    <text evidence="2">The sequence shown here is derived from an EMBL/GenBank/DDBJ whole genome shotgun (WGS) entry which is preliminary data.</text>
</comment>
<dbReference type="EMBL" id="JBDODL010000579">
    <property type="protein sequence ID" value="MES1920272.1"/>
    <property type="molecule type" value="Genomic_DNA"/>
</dbReference>
<keyword evidence="1" id="KW-1133">Transmembrane helix</keyword>
<reference evidence="2 3" key="1">
    <citation type="journal article" date="2024" name="BMC Biol.">
        <title>Comparative genomics of Ascetosporea gives new insight into the evolutionary basis for animal parasitism in Rhizaria.</title>
        <authorList>
            <person name="Hiltunen Thoren M."/>
            <person name="Onut-Brannstrom I."/>
            <person name="Alfjorden A."/>
            <person name="Peckova H."/>
            <person name="Swords F."/>
            <person name="Hooper C."/>
            <person name="Holzer A.S."/>
            <person name="Bass D."/>
            <person name="Burki F."/>
        </authorList>
    </citation>
    <scope>NUCLEOTIDE SEQUENCE [LARGE SCALE GENOMIC DNA]</scope>
    <source>
        <strain evidence="2">20-A016</strain>
    </source>
</reference>
<dbReference type="Proteomes" id="UP001439008">
    <property type="component" value="Unassembled WGS sequence"/>
</dbReference>
<accession>A0ABV2ALT5</accession>
<sequence>MVMSSGLDEELSLVQRMSRDSVDHRSIWNNKICHCCSFKTVAYGLLCPCIAQGDIHSKIRNDKDRILFTLVYCLANGSYLNICCCVYLRSEFRGYYSIEGDLLNDCLVSTFCPCCTVIQMLDEIKV</sequence>
<gene>
    <name evidence="2" type="ORF">MHBO_001959</name>
</gene>
<keyword evidence="1" id="KW-0812">Transmembrane</keyword>
<dbReference type="NCBIfam" id="TIGR01571">
    <property type="entry name" value="A_thal_Cys_rich"/>
    <property type="match status" value="1"/>
</dbReference>
<keyword evidence="1" id="KW-0472">Membrane</keyword>
<proteinExistence type="predicted"/>
<evidence type="ECO:0000256" key="1">
    <source>
        <dbReference type="SAM" id="Phobius"/>
    </source>
</evidence>
<dbReference type="PANTHER" id="PTHR15907">
    <property type="entry name" value="DUF614 FAMILY PROTEIN-RELATED"/>
    <property type="match status" value="1"/>
</dbReference>
<keyword evidence="3" id="KW-1185">Reference proteome</keyword>
<evidence type="ECO:0000313" key="2">
    <source>
        <dbReference type="EMBL" id="MES1920272.1"/>
    </source>
</evidence>
<dbReference type="InterPro" id="IPR006461">
    <property type="entry name" value="PLAC_motif_containing"/>
</dbReference>
<feature type="transmembrane region" description="Helical" evidence="1">
    <location>
        <begin position="66"/>
        <end position="88"/>
    </location>
</feature>
<protein>
    <submittedName>
        <fullName evidence="2">Uncharacterized protein</fullName>
    </submittedName>
</protein>
<organism evidence="2 3">
    <name type="scientific">Bonamia ostreae</name>
    <dbReference type="NCBI Taxonomy" id="126728"/>
    <lineage>
        <taxon>Eukaryota</taxon>
        <taxon>Sar</taxon>
        <taxon>Rhizaria</taxon>
        <taxon>Endomyxa</taxon>
        <taxon>Ascetosporea</taxon>
        <taxon>Haplosporida</taxon>
        <taxon>Bonamia</taxon>
    </lineage>
</organism>
<evidence type="ECO:0000313" key="3">
    <source>
        <dbReference type="Proteomes" id="UP001439008"/>
    </source>
</evidence>